<dbReference type="EMBL" id="FNFO01000010">
    <property type="protein sequence ID" value="SDM09609.1"/>
    <property type="molecule type" value="Genomic_DNA"/>
</dbReference>
<evidence type="ECO:0000313" key="8">
    <source>
        <dbReference type="Proteomes" id="UP000198510"/>
    </source>
</evidence>
<dbReference type="PANTHER" id="PTHR43133">
    <property type="entry name" value="RNA POLYMERASE ECF-TYPE SIGMA FACTO"/>
    <property type="match status" value="1"/>
</dbReference>
<dbReference type="InterPro" id="IPR013325">
    <property type="entry name" value="RNA_pol_sigma_r2"/>
</dbReference>
<feature type="domain" description="RNA polymerase sigma-70 region 2" evidence="5">
    <location>
        <begin position="29"/>
        <end position="90"/>
    </location>
</feature>
<dbReference type="Gene3D" id="1.10.1740.10">
    <property type="match status" value="1"/>
</dbReference>
<dbReference type="RefSeq" id="WP_089686199.1">
    <property type="nucleotide sequence ID" value="NZ_FNFO01000010.1"/>
</dbReference>
<evidence type="ECO:0000256" key="3">
    <source>
        <dbReference type="ARBA" id="ARBA00023082"/>
    </source>
</evidence>
<dbReference type="OrthoDB" id="9150024at2"/>
<protein>
    <submittedName>
        <fullName evidence="7">RNA polymerase sigma-70 factor, ECF subfamily</fullName>
    </submittedName>
</protein>
<evidence type="ECO:0000259" key="6">
    <source>
        <dbReference type="Pfam" id="PF08281"/>
    </source>
</evidence>
<dbReference type="STRING" id="1075417.SAMN05421823_110149"/>
<dbReference type="SUPFAM" id="SSF88659">
    <property type="entry name" value="Sigma3 and sigma4 domains of RNA polymerase sigma factors"/>
    <property type="match status" value="1"/>
</dbReference>
<organism evidence="7 8">
    <name type="scientific">Catalinimonas alkaloidigena</name>
    <dbReference type="NCBI Taxonomy" id="1075417"/>
    <lineage>
        <taxon>Bacteria</taxon>
        <taxon>Pseudomonadati</taxon>
        <taxon>Bacteroidota</taxon>
        <taxon>Cytophagia</taxon>
        <taxon>Cytophagales</taxon>
        <taxon>Catalimonadaceae</taxon>
        <taxon>Catalinimonas</taxon>
    </lineage>
</organism>
<dbReference type="Gene3D" id="1.10.10.10">
    <property type="entry name" value="Winged helix-like DNA-binding domain superfamily/Winged helix DNA-binding domain"/>
    <property type="match status" value="1"/>
</dbReference>
<dbReference type="InterPro" id="IPR014284">
    <property type="entry name" value="RNA_pol_sigma-70_dom"/>
</dbReference>
<dbReference type="GO" id="GO:0003677">
    <property type="term" value="F:DNA binding"/>
    <property type="evidence" value="ECO:0007669"/>
    <property type="project" value="InterPro"/>
</dbReference>
<reference evidence="7 8" key="1">
    <citation type="submission" date="2016-10" db="EMBL/GenBank/DDBJ databases">
        <authorList>
            <person name="de Groot N.N."/>
        </authorList>
    </citation>
    <scope>NUCLEOTIDE SEQUENCE [LARGE SCALE GENOMIC DNA]</scope>
    <source>
        <strain evidence="7 8">DSM 25186</strain>
    </source>
</reference>
<dbReference type="InterPro" id="IPR039425">
    <property type="entry name" value="RNA_pol_sigma-70-like"/>
</dbReference>
<keyword evidence="4" id="KW-0804">Transcription</keyword>
<dbReference type="Proteomes" id="UP000198510">
    <property type="component" value="Unassembled WGS sequence"/>
</dbReference>
<dbReference type="InterPro" id="IPR013249">
    <property type="entry name" value="RNA_pol_sigma70_r4_t2"/>
</dbReference>
<dbReference type="NCBIfam" id="TIGR02937">
    <property type="entry name" value="sigma70-ECF"/>
    <property type="match status" value="1"/>
</dbReference>
<dbReference type="PANTHER" id="PTHR43133:SF46">
    <property type="entry name" value="RNA POLYMERASE SIGMA-70 FACTOR ECF SUBFAMILY"/>
    <property type="match status" value="1"/>
</dbReference>
<evidence type="ECO:0000256" key="4">
    <source>
        <dbReference type="ARBA" id="ARBA00023163"/>
    </source>
</evidence>
<sequence length="201" mass="23634">MMLKGTTSPSDSQLWQALHQGDELAFTTLFRRYYEELLNYGLRLVSEEDLVADCVQEAFADVWYYRASLNPQVQSIRFYMMRIVRRKLFKQTSRRDVQLNVVPAEGERSVEQRLVESEALHQRHTALQRSIDDLPSRQREALYLRYYDQMSFEEISDLMGVSVQSVRNFLHKALVRLRKHPSLLRSLAIGMSGFVFCFLPF</sequence>
<keyword evidence="8" id="KW-1185">Reference proteome</keyword>
<proteinExistence type="inferred from homology"/>
<dbReference type="InterPro" id="IPR036388">
    <property type="entry name" value="WH-like_DNA-bd_sf"/>
</dbReference>
<evidence type="ECO:0000259" key="5">
    <source>
        <dbReference type="Pfam" id="PF04542"/>
    </source>
</evidence>
<dbReference type="AlphaFoldDB" id="A0A1G9QF22"/>
<keyword evidence="2" id="KW-0805">Transcription regulation</keyword>
<evidence type="ECO:0000256" key="1">
    <source>
        <dbReference type="ARBA" id="ARBA00010641"/>
    </source>
</evidence>
<dbReference type="GO" id="GO:0006352">
    <property type="term" value="P:DNA-templated transcription initiation"/>
    <property type="evidence" value="ECO:0007669"/>
    <property type="project" value="InterPro"/>
</dbReference>
<gene>
    <name evidence="7" type="ORF">SAMN05421823_110149</name>
</gene>
<dbReference type="InterPro" id="IPR007627">
    <property type="entry name" value="RNA_pol_sigma70_r2"/>
</dbReference>
<name>A0A1G9QF22_9BACT</name>
<comment type="similarity">
    <text evidence="1">Belongs to the sigma-70 factor family. ECF subfamily.</text>
</comment>
<dbReference type="Pfam" id="PF04542">
    <property type="entry name" value="Sigma70_r2"/>
    <property type="match status" value="1"/>
</dbReference>
<dbReference type="Pfam" id="PF08281">
    <property type="entry name" value="Sigma70_r4_2"/>
    <property type="match status" value="1"/>
</dbReference>
<evidence type="ECO:0000256" key="2">
    <source>
        <dbReference type="ARBA" id="ARBA00023015"/>
    </source>
</evidence>
<accession>A0A1G9QF22</accession>
<feature type="domain" description="RNA polymerase sigma factor 70 region 4 type 2" evidence="6">
    <location>
        <begin position="126"/>
        <end position="177"/>
    </location>
</feature>
<dbReference type="InterPro" id="IPR013324">
    <property type="entry name" value="RNA_pol_sigma_r3/r4-like"/>
</dbReference>
<dbReference type="SUPFAM" id="SSF88946">
    <property type="entry name" value="Sigma2 domain of RNA polymerase sigma factors"/>
    <property type="match status" value="1"/>
</dbReference>
<keyword evidence="3" id="KW-0731">Sigma factor</keyword>
<evidence type="ECO:0000313" key="7">
    <source>
        <dbReference type="EMBL" id="SDM09609.1"/>
    </source>
</evidence>
<dbReference type="CDD" id="cd06171">
    <property type="entry name" value="Sigma70_r4"/>
    <property type="match status" value="1"/>
</dbReference>
<dbReference type="GO" id="GO:0016987">
    <property type="term" value="F:sigma factor activity"/>
    <property type="evidence" value="ECO:0007669"/>
    <property type="project" value="UniProtKB-KW"/>
</dbReference>